<reference evidence="1 2" key="1">
    <citation type="submission" date="2017-05" db="EMBL/GenBank/DDBJ databases">
        <title>Genome Sequence of Loktanella vestfoldensis Strain SMR4r Isolated from a Culture of the Diatom Skeletonema marinoi.</title>
        <authorList>
            <person name="Topel M."/>
            <person name="Pinder M.I.M."/>
            <person name="Johansson O.N."/>
            <person name="Kourtchenko O."/>
            <person name="Godhe A."/>
            <person name="Clarke A.K."/>
        </authorList>
    </citation>
    <scope>NUCLEOTIDE SEQUENCE [LARGE SCALE GENOMIC DNA]</scope>
    <source>
        <strain evidence="1 2">SMR4r</strain>
    </source>
</reference>
<sequence>MSDANFLAEIEKHIHENMTFQNLTSGEVDFTDEIDNMTADFENKAFECEIEVNDALNIMAKELDDKVQVDGQTDYILLLKDLVQIVTERLSGY</sequence>
<keyword evidence="2" id="KW-1185">Reference proteome</keyword>
<dbReference type="EMBL" id="CP021431">
    <property type="protein sequence ID" value="ARU00876.1"/>
    <property type="molecule type" value="Genomic_DNA"/>
</dbReference>
<evidence type="ECO:0000313" key="2">
    <source>
        <dbReference type="Proteomes" id="UP000195273"/>
    </source>
</evidence>
<evidence type="ECO:0000313" key="1">
    <source>
        <dbReference type="EMBL" id="ARU00876.1"/>
    </source>
</evidence>
<accession>A0A1Y0EB81</accession>
<dbReference type="KEGG" id="lvs:LOKVESSMR4R_01560"/>
<dbReference type="AlphaFoldDB" id="A0A1Y0EB81"/>
<proteinExistence type="predicted"/>
<name>A0A1Y0EB81_9RHOB</name>
<protein>
    <submittedName>
        <fullName evidence="1">Uncharacterized protein</fullName>
    </submittedName>
</protein>
<organism evidence="1 2">
    <name type="scientific">Yoonia vestfoldensis</name>
    <dbReference type="NCBI Taxonomy" id="245188"/>
    <lineage>
        <taxon>Bacteria</taxon>
        <taxon>Pseudomonadati</taxon>
        <taxon>Pseudomonadota</taxon>
        <taxon>Alphaproteobacteria</taxon>
        <taxon>Rhodobacterales</taxon>
        <taxon>Paracoccaceae</taxon>
        <taxon>Yoonia</taxon>
    </lineage>
</organism>
<gene>
    <name evidence="1" type="ORF">LOKVESSMR4R_01560</name>
</gene>
<dbReference type="Proteomes" id="UP000195273">
    <property type="component" value="Chromosome"/>
</dbReference>
<dbReference type="RefSeq" id="WP_087207225.1">
    <property type="nucleotide sequence ID" value="NZ_CP021431.1"/>
</dbReference>